<proteinExistence type="predicted"/>
<sequence>SRRLGLWGPERASPFHPVQVPLMVAEATDGKNKWQSPKHACFLLKPVLEVGAGMGKGTGSFAGFMKHTCAGPRGWWAGTPTEA</sequence>
<protein>
    <submittedName>
        <fullName evidence="1">Uncharacterized protein</fullName>
    </submittedName>
</protein>
<reference evidence="1" key="2">
    <citation type="submission" date="2025-09" db="UniProtKB">
        <authorList>
            <consortium name="Ensembl"/>
        </authorList>
    </citation>
    <scope>IDENTIFICATION</scope>
</reference>
<name>A0A8C7EIF1_NEOVI</name>
<keyword evidence="2" id="KW-1185">Reference proteome</keyword>
<evidence type="ECO:0000313" key="2">
    <source>
        <dbReference type="Proteomes" id="UP000694425"/>
    </source>
</evidence>
<reference evidence="1" key="1">
    <citation type="submission" date="2025-08" db="UniProtKB">
        <authorList>
            <consortium name="Ensembl"/>
        </authorList>
    </citation>
    <scope>IDENTIFICATION</scope>
</reference>
<organism evidence="1 2">
    <name type="scientific">Neovison vison</name>
    <name type="common">American mink</name>
    <name type="synonym">Mustela vison</name>
    <dbReference type="NCBI Taxonomy" id="452646"/>
    <lineage>
        <taxon>Eukaryota</taxon>
        <taxon>Metazoa</taxon>
        <taxon>Chordata</taxon>
        <taxon>Craniata</taxon>
        <taxon>Vertebrata</taxon>
        <taxon>Euteleostomi</taxon>
        <taxon>Mammalia</taxon>
        <taxon>Eutheria</taxon>
        <taxon>Laurasiatheria</taxon>
        <taxon>Carnivora</taxon>
        <taxon>Caniformia</taxon>
        <taxon>Musteloidea</taxon>
        <taxon>Mustelidae</taxon>
        <taxon>Mustelinae</taxon>
        <taxon>Neogale</taxon>
    </lineage>
</organism>
<dbReference type="Ensembl" id="ENSNVIT00000000256.1">
    <property type="protein sequence ID" value="ENSNVIP00000000220.1"/>
    <property type="gene ID" value="ENSNVIG00000000227.1"/>
</dbReference>
<evidence type="ECO:0000313" key="1">
    <source>
        <dbReference type="Ensembl" id="ENSNVIP00000000220.1"/>
    </source>
</evidence>
<dbReference type="Proteomes" id="UP000694425">
    <property type="component" value="Unplaced"/>
</dbReference>
<dbReference type="AlphaFoldDB" id="A0A8C7EIF1"/>
<accession>A0A8C7EIF1</accession>